<dbReference type="Proteomes" id="UP000284403">
    <property type="component" value="Unassembled WGS sequence"/>
</dbReference>
<feature type="compositionally biased region" description="Acidic residues" evidence="3">
    <location>
        <begin position="700"/>
        <end position="717"/>
    </location>
</feature>
<dbReference type="Pfam" id="PF15739">
    <property type="entry name" value="TSNAXIP1_N"/>
    <property type="match status" value="1"/>
</dbReference>
<reference evidence="5 6" key="1">
    <citation type="journal article" date="2018" name="BMC Genomics">
        <title>Genomic comparison of Trypanosoma conorhini and Trypanosoma rangeli to Trypanosoma cruzi strains of high and low virulence.</title>
        <authorList>
            <person name="Bradwell K.R."/>
            <person name="Koparde V.N."/>
            <person name="Matveyev A.V."/>
            <person name="Serrano M.G."/>
            <person name="Alves J.M."/>
            <person name="Parikh H."/>
            <person name="Huang B."/>
            <person name="Lee V."/>
            <person name="Espinosa-Alvarez O."/>
            <person name="Ortiz P.A."/>
            <person name="Costa-Martins A.G."/>
            <person name="Teixeira M.M."/>
            <person name="Buck G.A."/>
        </authorList>
    </citation>
    <scope>NUCLEOTIDE SEQUENCE [LARGE SCALE GENOMIC DNA]</scope>
    <source>
        <strain evidence="5 6">025E</strain>
    </source>
</reference>
<evidence type="ECO:0000259" key="4">
    <source>
        <dbReference type="Pfam" id="PF15739"/>
    </source>
</evidence>
<dbReference type="PANTHER" id="PTHR16306">
    <property type="entry name" value="TRANSLIN-ASSOCIATED FACTOR X-INTERACTING PROTEIN 1"/>
    <property type="match status" value="1"/>
</dbReference>
<feature type="region of interest" description="Disordered" evidence="3">
    <location>
        <begin position="353"/>
        <end position="383"/>
    </location>
</feature>
<feature type="domain" description="Translin-associated factor X-interacting protein 1 N-terminal" evidence="4">
    <location>
        <begin position="92"/>
        <end position="198"/>
    </location>
</feature>
<name>A0A3R7LGW3_9TRYP</name>
<dbReference type="RefSeq" id="XP_029227061.1">
    <property type="nucleotide sequence ID" value="XM_029372818.1"/>
</dbReference>
<proteinExistence type="predicted"/>
<dbReference type="AlphaFoldDB" id="A0A3R7LGW3"/>
<comment type="caution">
    <text evidence="5">The sequence shown here is derived from an EMBL/GenBank/DDBJ whole genome shotgun (WGS) entry which is preliminary data.</text>
</comment>
<feature type="compositionally biased region" description="Low complexity" evidence="3">
    <location>
        <begin position="306"/>
        <end position="318"/>
    </location>
</feature>
<dbReference type="GO" id="GO:0005737">
    <property type="term" value="C:cytoplasm"/>
    <property type="evidence" value="ECO:0007669"/>
    <property type="project" value="TreeGrafter"/>
</dbReference>
<keyword evidence="1 2" id="KW-0175">Coiled coil</keyword>
<evidence type="ECO:0000256" key="3">
    <source>
        <dbReference type="SAM" id="MobiDB-lite"/>
    </source>
</evidence>
<sequence>MGPKSVETEMDFSKRLYGDRKHIAGGEEAGEARKVARLLPLSVVPRSAASRAVQPRELPPLALGPSCQVSVWPSKHKRAVGGSKTPLALQLEAFIRREHQVYLREHPDCTHADTLHIVREAFSVLIEHFMEYRRVLSFIREEYEATIEEAACELRRLRARNLENESDRSFHVMELMRQREGFTTVISNQQAQLQATQGLIRSLRDQVATLEKSNSDLSAEVRSTKKKFDEIMVTSRLLKDAMIEETARNSHFVKLHRSDERELGRLNAQVNLMKEKLSEADKRFNALVRQMMFGGSGPTKFKNPVESTASEHAFSSSSLVDSETKETEQSVDALQRRIDDLLLACEQLRREKAEAKRPSRARRRRHLKEEAAPAPPVKPGLAAAASVESTSKLIQSWLREENLTEREIDDLDFLLPPGKCEEDPLSFLKVCHPVRNLRMSREVVVSTLREFWSSRQMQSYVPLKTYFMDWLRKKVGPGKAAEEIGLNLLSVCQRNPDDPECRAMLLVLRSFLPEDVVLSWQKDIRLLEDACNDSSRAADGAIQTAFVENALRVVMPEKSYVHMLELRLYLRRLSEGSEQVPIDVLFNESGHFAYMLKKQFLYEVEEFTLQAVEAIRLLSEDSTTVRVNDVTETISKLDGGIPKGTLHRLVAEATQLTAMDVATADANLRVKLQTVLHRFRSAVLLRRATPPLSGNPALDEGGDGSGDEEDGDADADAGDSGKSDAEEGGDEEGADATRDLRPGRSPHQNSPELGESQLS</sequence>
<dbReference type="GeneID" id="40319539"/>
<keyword evidence="6" id="KW-1185">Reference proteome</keyword>
<dbReference type="OrthoDB" id="261426at2759"/>
<dbReference type="PANTHER" id="PTHR16306:SF0">
    <property type="entry name" value="TRANSLIN-ASSOCIATED FACTOR X-INTERACTING PROTEIN 1"/>
    <property type="match status" value="1"/>
</dbReference>
<protein>
    <recommendedName>
        <fullName evidence="4">Translin-associated factor X-interacting protein 1 N-terminal domain-containing protein</fullName>
    </recommendedName>
</protein>
<evidence type="ECO:0000313" key="6">
    <source>
        <dbReference type="Proteomes" id="UP000284403"/>
    </source>
</evidence>
<evidence type="ECO:0000256" key="1">
    <source>
        <dbReference type="ARBA" id="ARBA00023054"/>
    </source>
</evidence>
<accession>A0A3R7LGW3</accession>
<feature type="compositionally biased region" description="Polar residues" evidence="3">
    <location>
        <begin position="746"/>
        <end position="759"/>
    </location>
</feature>
<evidence type="ECO:0000313" key="5">
    <source>
        <dbReference type="EMBL" id="RNF14162.1"/>
    </source>
</evidence>
<dbReference type="EMBL" id="MKKU01000375">
    <property type="protein sequence ID" value="RNF14162.1"/>
    <property type="molecule type" value="Genomic_DNA"/>
</dbReference>
<evidence type="ECO:0000256" key="2">
    <source>
        <dbReference type="SAM" id="Coils"/>
    </source>
</evidence>
<feature type="coiled-coil region" evidence="2">
    <location>
        <begin position="140"/>
        <end position="227"/>
    </location>
</feature>
<feature type="region of interest" description="Disordered" evidence="3">
    <location>
        <begin position="295"/>
        <end position="328"/>
    </location>
</feature>
<dbReference type="InterPro" id="IPR032755">
    <property type="entry name" value="TSNAXIP1_N"/>
</dbReference>
<feature type="region of interest" description="Disordered" evidence="3">
    <location>
        <begin position="689"/>
        <end position="759"/>
    </location>
</feature>
<gene>
    <name evidence="5" type="ORF">Tco025E_05928</name>
</gene>
<organism evidence="5 6">
    <name type="scientific">Trypanosoma conorhini</name>
    <dbReference type="NCBI Taxonomy" id="83891"/>
    <lineage>
        <taxon>Eukaryota</taxon>
        <taxon>Discoba</taxon>
        <taxon>Euglenozoa</taxon>
        <taxon>Kinetoplastea</taxon>
        <taxon>Metakinetoplastina</taxon>
        <taxon>Trypanosomatida</taxon>
        <taxon>Trypanosomatidae</taxon>
        <taxon>Trypanosoma</taxon>
    </lineage>
</organism>